<dbReference type="Gene3D" id="3.30.720.120">
    <property type="match status" value="1"/>
</dbReference>
<dbReference type="EC" id="4.4.1.5" evidence="2"/>
<keyword evidence="2" id="KW-0456">Lyase</keyword>
<evidence type="ECO:0000313" key="2">
    <source>
        <dbReference type="EMBL" id="AKT38527.1"/>
    </source>
</evidence>
<dbReference type="EMBL" id="CP012159">
    <property type="protein sequence ID" value="AKT38527.1"/>
    <property type="molecule type" value="Genomic_DNA"/>
</dbReference>
<dbReference type="RefSeq" id="WP_050435876.1">
    <property type="nucleotide sequence ID" value="NZ_CP012159.1"/>
</dbReference>
<dbReference type="SUPFAM" id="SSF54593">
    <property type="entry name" value="Glyoxalase/Bleomycin resistance protein/Dihydroxybiphenyl dioxygenase"/>
    <property type="match status" value="1"/>
</dbReference>
<reference evidence="2 3" key="1">
    <citation type="submission" date="2015-07" db="EMBL/GenBank/DDBJ databases">
        <title>Genome analysis of myxobacterium Chondromyces crocatus Cm c5 reveals a high potential for natural compound synthesis and the genetic basis for the loss of fruiting body formation.</title>
        <authorList>
            <person name="Zaburannyi N."/>
            <person name="Bunk B."/>
            <person name="Maier J."/>
            <person name="Overmann J."/>
            <person name="Mueller R."/>
        </authorList>
    </citation>
    <scope>NUCLEOTIDE SEQUENCE [LARGE SCALE GENOMIC DNA]</scope>
    <source>
        <strain evidence="2 3">Cm c5</strain>
    </source>
</reference>
<name>A0A0K1ECV4_CHOCO</name>
<dbReference type="Gene3D" id="3.30.720.110">
    <property type="match status" value="1"/>
</dbReference>
<dbReference type="KEGG" id="ccro:CMC5_026740"/>
<evidence type="ECO:0000313" key="3">
    <source>
        <dbReference type="Proteomes" id="UP000067626"/>
    </source>
</evidence>
<dbReference type="InterPro" id="IPR004360">
    <property type="entry name" value="Glyas_Fos-R_dOase_dom"/>
</dbReference>
<dbReference type="AlphaFoldDB" id="A0A0K1ECV4"/>
<organism evidence="2 3">
    <name type="scientific">Chondromyces crocatus</name>
    <dbReference type="NCBI Taxonomy" id="52"/>
    <lineage>
        <taxon>Bacteria</taxon>
        <taxon>Pseudomonadati</taxon>
        <taxon>Myxococcota</taxon>
        <taxon>Polyangia</taxon>
        <taxon>Polyangiales</taxon>
        <taxon>Polyangiaceae</taxon>
        <taxon>Chondromyces</taxon>
    </lineage>
</organism>
<proteinExistence type="predicted"/>
<protein>
    <submittedName>
        <fullName evidence="2">Lactoylglutathione lyase</fullName>
        <ecNumber evidence="2">4.4.1.5</ecNumber>
    </submittedName>
</protein>
<dbReference type="OrthoDB" id="9798430at2"/>
<dbReference type="Pfam" id="PF00903">
    <property type="entry name" value="Glyoxalase"/>
    <property type="match status" value="1"/>
</dbReference>
<accession>A0A0K1ECV4</accession>
<dbReference type="InterPro" id="IPR029068">
    <property type="entry name" value="Glyas_Bleomycin-R_OHBP_Dase"/>
</dbReference>
<dbReference type="GO" id="GO:0004462">
    <property type="term" value="F:lactoylglutathione lyase activity"/>
    <property type="evidence" value="ECO:0007669"/>
    <property type="project" value="UniProtKB-EC"/>
</dbReference>
<dbReference type="Proteomes" id="UP000067626">
    <property type="component" value="Chromosome"/>
</dbReference>
<dbReference type="PATRIC" id="fig|52.7.peg.2928"/>
<keyword evidence="3" id="KW-1185">Reference proteome</keyword>
<evidence type="ECO:0000259" key="1">
    <source>
        <dbReference type="Pfam" id="PF00903"/>
    </source>
</evidence>
<gene>
    <name evidence="2" type="primary">gloA</name>
    <name evidence="2" type="ORF">CMC5_026740</name>
</gene>
<feature type="domain" description="Glyoxalase/fosfomycin resistance/dioxygenase" evidence="1">
    <location>
        <begin position="3"/>
        <end position="121"/>
    </location>
</feature>
<sequence length="131" mass="13892">MQAHLIFFVQDQAASGAFYAQVLGRAPRLDVPGMTEFQLGEGAVLGLMPERSIARLLGPPIEPAQVRGPGRAELYLLVDAPGSYHARALACGARELSPLSLRSWGHEVAYSLDVDGHVLAFARAAEGGEPA</sequence>